<evidence type="ECO:0000313" key="1">
    <source>
        <dbReference type="EMBL" id="ARW64956.1"/>
    </source>
</evidence>
<geneLocation type="chloroplast" evidence="1"/>
<dbReference type="AlphaFoldDB" id="A0A1Z1MG53"/>
<keyword evidence="1" id="KW-0150">Chloroplast</keyword>
<reference evidence="1" key="1">
    <citation type="journal article" date="2017" name="J. Phycol.">
        <title>Analysis of chloroplast genomes and a supermatrix inform reclassification of the Rhodomelaceae (Rhodophyta).</title>
        <authorList>
            <person name="Diaz-Tapia P."/>
            <person name="Maggs C.A."/>
            <person name="West J.A."/>
            <person name="Verbruggen H."/>
        </authorList>
    </citation>
    <scope>NUCLEOTIDE SEQUENCE</scope>
    <source>
        <strain evidence="1">PD0001</strain>
    </source>
</reference>
<accession>A0A1Z1MG53</accession>
<name>A0A1Z1MG53_9FLOR</name>
<dbReference type="EMBL" id="MF101435">
    <property type="protein sequence ID" value="ARW64956.1"/>
    <property type="molecule type" value="Genomic_DNA"/>
</dbReference>
<protein>
    <recommendedName>
        <fullName evidence="2">Reverse transcriptase N-terminal domain-containing protein</fullName>
    </recommendedName>
</protein>
<keyword evidence="1" id="KW-0934">Plastid</keyword>
<sequence length="364" mass="43955">MKKSTLIKSSTYFSNVSKNIMLSKIHLRLSMLMKLIFTETKKHNLDYVYKLQNYLINCNEAKILVLSNLIPDTYYKYYDNIKNKLNNTQKNDASTRSGLYKIYEKVQKPRLERKIIKRHLEQNLVYLCIKPVWTARSIRYTNEIIRQESVYNKQKKCSFFSADPYLKKKLMSYMRAYQQVGELLEDLISLSCKSKYYIIYKKFSKNSKKTKLTWRESSEYLIVGLIYKILVNDLNWYLLNSSKKENSCKKLIKKGSQLHHRKKIDILSKKLLRTNDDRLIIRNERQLEYYTFKWFRHFYSKNKSFKKIKDSIKLNLYVNQILNSTFKKQSKSRIRKKDLLYKIKIRNSIINKLIYVNNLSTEYF</sequence>
<proteinExistence type="predicted"/>
<organism evidence="1">
    <name type="scientific">Polysiphonia sertularioides</name>
    <dbReference type="NCBI Taxonomy" id="945028"/>
    <lineage>
        <taxon>Eukaryota</taxon>
        <taxon>Rhodophyta</taxon>
        <taxon>Florideophyceae</taxon>
        <taxon>Rhodymeniophycidae</taxon>
        <taxon>Ceramiales</taxon>
        <taxon>Rhodomelaceae</taxon>
        <taxon>Polysiphonioideae</taxon>
        <taxon>Polysiphonia</taxon>
    </lineage>
</organism>
<gene>
    <name evidence="1" type="primary">ConsOrf5</name>
</gene>
<evidence type="ECO:0008006" key="2">
    <source>
        <dbReference type="Google" id="ProtNLM"/>
    </source>
</evidence>